<keyword evidence="2" id="KW-1185">Reference proteome</keyword>
<reference evidence="1 2" key="1">
    <citation type="submission" date="2014-04" db="EMBL/GenBank/DDBJ databases">
        <title>Genome assembly of Hyalangium minutum DSM 14724.</title>
        <authorList>
            <person name="Sharma G."/>
            <person name="Subramanian S."/>
        </authorList>
    </citation>
    <scope>NUCLEOTIDE SEQUENCE [LARGE SCALE GENOMIC DNA]</scope>
    <source>
        <strain evidence="1 2">DSM 14724</strain>
    </source>
</reference>
<dbReference type="Proteomes" id="UP000028725">
    <property type="component" value="Unassembled WGS sequence"/>
</dbReference>
<gene>
    <name evidence="1" type="ORF">DB31_3186</name>
</gene>
<organism evidence="1 2">
    <name type="scientific">Hyalangium minutum</name>
    <dbReference type="NCBI Taxonomy" id="394096"/>
    <lineage>
        <taxon>Bacteria</taxon>
        <taxon>Pseudomonadati</taxon>
        <taxon>Myxococcota</taxon>
        <taxon>Myxococcia</taxon>
        <taxon>Myxococcales</taxon>
        <taxon>Cystobacterineae</taxon>
        <taxon>Archangiaceae</taxon>
        <taxon>Hyalangium</taxon>
    </lineage>
</organism>
<evidence type="ECO:0000313" key="2">
    <source>
        <dbReference type="Proteomes" id="UP000028725"/>
    </source>
</evidence>
<protein>
    <submittedName>
        <fullName evidence="1">Uncharacterized protein</fullName>
    </submittedName>
</protein>
<name>A0A085WTP3_9BACT</name>
<dbReference type="AlphaFoldDB" id="A0A085WTP3"/>
<comment type="caution">
    <text evidence="1">The sequence shown here is derived from an EMBL/GenBank/DDBJ whole genome shotgun (WGS) entry which is preliminary data.</text>
</comment>
<evidence type="ECO:0000313" key="1">
    <source>
        <dbReference type="EMBL" id="KFE71056.1"/>
    </source>
</evidence>
<accession>A0A085WTP3</accession>
<proteinExistence type="predicted"/>
<dbReference type="EMBL" id="JMCB01000002">
    <property type="protein sequence ID" value="KFE71056.1"/>
    <property type="molecule type" value="Genomic_DNA"/>
</dbReference>
<sequence>MAANFSSTPPRFFVMKKLTEGQHDTEFSPSKANVGPALRCPQCGETVGMLTWEPPFQGELELYGKDFGDLMQEPSGGLLVTERFAEDFKAEGLTGLSGFQPVEILRVRRKRRGPKPGPPPRYLYVLPTYGQPALDMSRSHILIHKPMRCTWCRAIGPGAIDGLALEPGTWNGEDVFRPRGMWGVLMVSERFMRFTEKHALSHFTWIPIDKYVWDPMQLLYPQPVPPTSNC</sequence>